<proteinExistence type="predicted"/>
<sequence length="364" mass="40251">MTLINRDWSVETQAFPLSDDPDSVRARLFAFDIAVSRVSPPVSSPSEFAFEVALCAALETTTDWLPARQLGASVASPGSRIIDVCAVVPGPAFNDRTRITNRAIPATAIESDVGTGRAVFWRDGFDCHPARARRATDAAVDVGFFESEVRRGREYVRRAARYPDDWFSRLVGIENKPDLGEPGDLLRQLRLDVSLGLFDEVVLATESYVTGAHLNRIPEEVGVWRFDPDTGEREVVREAETLTPDDLGVEPVEYHSLHTNVALVSPADKRTARLRLAERAYGKGWRAYNLPGCAHAAVDEDGRPVCEHFGRVVDPGSECGGDCRAFETADPPEFDRAELRERRTGWVSDPSGVARRQAGLDRFR</sequence>
<dbReference type="AlphaFoldDB" id="M0HDU2"/>
<name>M0HDU2_HALEO</name>
<dbReference type="EMBL" id="AOLK01000023">
    <property type="protein sequence ID" value="ELZ81897.1"/>
    <property type="molecule type" value="Genomic_DNA"/>
</dbReference>
<protein>
    <submittedName>
        <fullName evidence="1">Uncharacterized protein</fullName>
    </submittedName>
</protein>
<dbReference type="Pfam" id="PF19100">
    <property type="entry name" value="DUF5787"/>
    <property type="match status" value="1"/>
</dbReference>
<organism evidence="1 2">
    <name type="scientific">Haloferax elongans ATCC BAA-1513</name>
    <dbReference type="NCBI Taxonomy" id="1230453"/>
    <lineage>
        <taxon>Archaea</taxon>
        <taxon>Methanobacteriati</taxon>
        <taxon>Methanobacteriota</taxon>
        <taxon>Stenosarchaea group</taxon>
        <taxon>Halobacteria</taxon>
        <taxon>Halobacteriales</taxon>
        <taxon>Haloferacaceae</taxon>
        <taxon>Haloferax</taxon>
    </lineage>
</organism>
<accession>M0HDU2</accession>
<comment type="caution">
    <text evidence="1">The sequence shown here is derived from an EMBL/GenBank/DDBJ whole genome shotgun (WGS) entry which is preliminary data.</text>
</comment>
<gene>
    <name evidence="1" type="ORF">C453_17814</name>
</gene>
<evidence type="ECO:0000313" key="1">
    <source>
        <dbReference type="EMBL" id="ELZ81897.1"/>
    </source>
</evidence>
<evidence type="ECO:0000313" key="2">
    <source>
        <dbReference type="Proteomes" id="UP000011612"/>
    </source>
</evidence>
<reference evidence="1 2" key="1">
    <citation type="journal article" date="2014" name="PLoS Genet.">
        <title>Phylogenetically driven sequencing of extremely halophilic archaea reveals strategies for static and dynamic osmo-response.</title>
        <authorList>
            <person name="Becker E.A."/>
            <person name="Seitzer P.M."/>
            <person name="Tritt A."/>
            <person name="Larsen D."/>
            <person name="Krusor M."/>
            <person name="Yao A.I."/>
            <person name="Wu D."/>
            <person name="Madern D."/>
            <person name="Eisen J.A."/>
            <person name="Darling A.E."/>
            <person name="Facciotti M.T."/>
        </authorList>
    </citation>
    <scope>NUCLEOTIDE SEQUENCE [LARGE SCALE GENOMIC DNA]</scope>
    <source>
        <strain evidence="1 2">ATCC BAA-1513</strain>
    </source>
</reference>
<dbReference type="STRING" id="1230453.C453_17814"/>
<keyword evidence="2" id="KW-1185">Reference proteome</keyword>
<dbReference type="PATRIC" id="fig|1230453.4.peg.3546"/>
<dbReference type="Proteomes" id="UP000011612">
    <property type="component" value="Unassembled WGS sequence"/>
</dbReference>
<dbReference type="InterPro" id="IPR043901">
    <property type="entry name" value="DUF5787"/>
</dbReference>